<keyword evidence="1" id="KW-1133">Transmembrane helix</keyword>
<keyword evidence="1" id="KW-0472">Membrane</keyword>
<name>A0A4R3Z2Q6_9FIRM</name>
<evidence type="ECO:0000313" key="2">
    <source>
        <dbReference type="EMBL" id="TCV99329.1"/>
    </source>
</evidence>
<accession>A0A4R3Z2Q6</accession>
<protein>
    <recommendedName>
        <fullName evidence="4">Sporulation factor SpoIIGA</fullName>
    </recommendedName>
</protein>
<feature type="transmembrane region" description="Helical" evidence="1">
    <location>
        <begin position="83"/>
        <end position="106"/>
    </location>
</feature>
<feature type="transmembrane region" description="Helical" evidence="1">
    <location>
        <begin position="112"/>
        <end position="132"/>
    </location>
</feature>
<dbReference type="GeneID" id="98915406"/>
<comment type="caution">
    <text evidence="2">The sequence shown here is derived from an EMBL/GenBank/DDBJ whole genome shotgun (WGS) entry which is preliminary data.</text>
</comment>
<evidence type="ECO:0000256" key="1">
    <source>
        <dbReference type="SAM" id="Phobius"/>
    </source>
</evidence>
<reference evidence="2 3" key="1">
    <citation type="submission" date="2019-03" db="EMBL/GenBank/DDBJ databases">
        <title>Genomic Encyclopedia of Type Strains, Phase IV (KMG-IV): sequencing the most valuable type-strain genomes for metagenomic binning, comparative biology and taxonomic classification.</title>
        <authorList>
            <person name="Goeker M."/>
        </authorList>
    </citation>
    <scope>NUCLEOTIDE SEQUENCE [LARGE SCALE GENOMIC DNA]</scope>
    <source>
        <strain evidence="2 3">DSM 29487</strain>
    </source>
</reference>
<feature type="transmembrane region" description="Helical" evidence="1">
    <location>
        <begin position="7"/>
        <end position="28"/>
    </location>
</feature>
<sequence length="240" mass="28414">MEVYLEVTYLINALMILLTFELLCYLLNIQMSQKELLKYVLTYNLSVLFLYIDFFDGFLLLYDLLLSIFYFKKLTYIYYPLYLFIYISLLSFLSWILPSAVIFQSVLIVEGIHFISLLIIGILCLLIFYFYISFCQHKIHSDEYVDVKIENHQCLGFIDNGNKVFYKGYPVIFISKEFLGEYQKIDRILIETANQKEWIDLIMIDDIEINHQLLHHVYVGVMSSHEYDCILNSQLLGGLL</sequence>
<evidence type="ECO:0008006" key="4">
    <source>
        <dbReference type="Google" id="ProtNLM"/>
    </source>
</evidence>
<dbReference type="EMBL" id="SMCQ01000010">
    <property type="protein sequence ID" value="TCV99329.1"/>
    <property type="molecule type" value="Genomic_DNA"/>
</dbReference>
<organism evidence="2 3">
    <name type="scientific">Longibaculum muris</name>
    <dbReference type="NCBI Taxonomy" id="1796628"/>
    <lineage>
        <taxon>Bacteria</taxon>
        <taxon>Bacillati</taxon>
        <taxon>Bacillota</taxon>
        <taxon>Erysipelotrichia</taxon>
        <taxon>Erysipelotrichales</taxon>
        <taxon>Coprobacillaceae</taxon>
        <taxon>Longibaculum</taxon>
    </lineage>
</organism>
<gene>
    <name evidence="2" type="ORF">EDD60_11019</name>
</gene>
<dbReference type="AlphaFoldDB" id="A0A4R3Z2Q6"/>
<proteinExistence type="predicted"/>
<feature type="transmembrane region" description="Helical" evidence="1">
    <location>
        <begin position="48"/>
        <end position="71"/>
    </location>
</feature>
<dbReference type="Proteomes" id="UP000295515">
    <property type="component" value="Unassembled WGS sequence"/>
</dbReference>
<evidence type="ECO:0000313" key="3">
    <source>
        <dbReference type="Proteomes" id="UP000295515"/>
    </source>
</evidence>
<dbReference type="RefSeq" id="WP_066445296.1">
    <property type="nucleotide sequence ID" value="NZ_JANKBF010000011.1"/>
</dbReference>
<keyword evidence="1" id="KW-0812">Transmembrane</keyword>
<keyword evidence="3" id="KW-1185">Reference proteome</keyword>